<evidence type="ECO:0000259" key="5">
    <source>
        <dbReference type="Pfam" id="PF01551"/>
    </source>
</evidence>
<dbReference type="SUPFAM" id="SSF51261">
    <property type="entry name" value="Duplicated hybrid motif"/>
    <property type="match status" value="1"/>
</dbReference>
<feature type="coiled-coil region" evidence="2">
    <location>
        <begin position="81"/>
        <end position="211"/>
    </location>
</feature>
<keyword evidence="4" id="KW-0812">Transmembrane</keyword>
<dbReference type="AlphaFoldDB" id="A0AAP3V0W1"/>
<keyword evidence="7" id="KW-1185">Reference proteome</keyword>
<dbReference type="RefSeq" id="WP_327788773.1">
    <property type="nucleotide sequence ID" value="NZ_JARGEQ010000082.1"/>
</dbReference>
<dbReference type="InterPro" id="IPR050570">
    <property type="entry name" value="Cell_wall_metabolism_enzyme"/>
</dbReference>
<dbReference type="PANTHER" id="PTHR21666">
    <property type="entry name" value="PEPTIDASE-RELATED"/>
    <property type="match status" value="1"/>
</dbReference>
<dbReference type="InterPro" id="IPR011055">
    <property type="entry name" value="Dup_hybrid_motif"/>
</dbReference>
<reference evidence="6 7" key="1">
    <citation type="submission" date="2023-03" db="EMBL/GenBank/DDBJ databases">
        <title>YIM 152171 draft genome.</title>
        <authorList>
            <person name="Yang Z."/>
        </authorList>
    </citation>
    <scope>NUCLEOTIDE SEQUENCE [LARGE SCALE GENOMIC DNA]</scope>
    <source>
        <strain evidence="6 7">YIM 152171</strain>
    </source>
</reference>
<feature type="domain" description="M23ase beta-sheet core" evidence="5">
    <location>
        <begin position="284"/>
        <end position="378"/>
    </location>
</feature>
<evidence type="ECO:0000313" key="7">
    <source>
        <dbReference type="Proteomes" id="UP001301140"/>
    </source>
</evidence>
<gene>
    <name evidence="6" type="ORF">PZ740_08160</name>
</gene>
<keyword evidence="4" id="KW-0472">Membrane</keyword>
<feature type="region of interest" description="Disordered" evidence="3">
    <location>
        <begin position="1"/>
        <end position="26"/>
    </location>
</feature>
<evidence type="ECO:0000256" key="4">
    <source>
        <dbReference type="SAM" id="Phobius"/>
    </source>
</evidence>
<dbReference type="InterPro" id="IPR016047">
    <property type="entry name" value="M23ase_b-sheet_dom"/>
</dbReference>
<dbReference type="Proteomes" id="UP001301140">
    <property type="component" value="Unassembled WGS sequence"/>
</dbReference>
<feature type="compositionally biased region" description="Basic and acidic residues" evidence="3">
    <location>
        <begin position="1"/>
        <end position="18"/>
    </location>
</feature>
<protein>
    <submittedName>
        <fullName evidence="6">Peptidoglycan DD-metalloendopeptidase family protein</fullName>
    </submittedName>
</protein>
<keyword evidence="4" id="KW-1133">Transmembrane helix</keyword>
<evidence type="ECO:0000256" key="3">
    <source>
        <dbReference type="SAM" id="MobiDB-lite"/>
    </source>
</evidence>
<keyword evidence="2" id="KW-0175">Coiled coil</keyword>
<dbReference type="Pfam" id="PF01551">
    <property type="entry name" value="Peptidase_M23"/>
    <property type="match status" value="1"/>
</dbReference>
<evidence type="ECO:0000256" key="1">
    <source>
        <dbReference type="ARBA" id="ARBA00022729"/>
    </source>
</evidence>
<accession>A0AAP3V0W1</accession>
<name>A0AAP3V0W1_9PROT</name>
<evidence type="ECO:0000256" key="2">
    <source>
        <dbReference type="SAM" id="Coils"/>
    </source>
</evidence>
<proteinExistence type="predicted"/>
<sequence length="394" mass="42397">MPEAVTLHEERDRADTSARRHRPGPAPAVALKRRIMALVPRRPLAVGLVSAVAAAAILATFAAQQRLAEDTRRARLYAQALAQSERVIEELRAGKAALAENGRVRLAQLEQELESKDAALAQVERDREALERRLAAARRERDEAVALGRTLNQRLAALEQRAEQLAQVLDLASTGMRRWAGGPLEEFEALLAEAGLDLADLVERASELSEREAGQGGPLELLGEEPSLELAALEPTHRVLEDLKRLDTTRRLLKAMPLAAPLETYTVTSEFGVRSDPLTGGRAVHRGLDLTGPRGTEILAPAAGRVISAGRSGAYGIRIEIDHGMGIVTRYAHLRKALVKAGDVVEPGTVLGVIGSTGRSTGRHLHYEVLMDGKEIDPAALIEAGRKLGTTLGG</sequence>
<keyword evidence="1" id="KW-0732">Signal</keyword>
<dbReference type="Gene3D" id="2.70.70.10">
    <property type="entry name" value="Glucose Permease (Domain IIA)"/>
    <property type="match status" value="1"/>
</dbReference>
<organism evidence="6 7">
    <name type="scientific">Marinimicrococcus flavescens</name>
    <dbReference type="NCBI Taxonomy" id="3031815"/>
    <lineage>
        <taxon>Bacteria</taxon>
        <taxon>Pseudomonadati</taxon>
        <taxon>Pseudomonadota</taxon>
        <taxon>Alphaproteobacteria</taxon>
        <taxon>Geminicoccales</taxon>
        <taxon>Geminicoccaceae</taxon>
        <taxon>Marinimicrococcus</taxon>
    </lineage>
</organism>
<dbReference type="CDD" id="cd12797">
    <property type="entry name" value="M23_peptidase"/>
    <property type="match status" value="1"/>
</dbReference>
<dbReference type="GO" id="GO:0004222">
    <property type="term" value="F:metalloendopeptidase activity"/>
    <property type="evidence" value="ECO:0007669"/>
    <property type="project" value="TreeGrafter"/>
</dbReference>
<comment type="caution">
    <text evidence="6">The sequence shown here is derived from an EMBL/GenBank/DDBJ whole genome shotgun (WGS) entry which is preliminary data.</text>
</comment>
<feature type="transmembrane region" description="Helical" evidence="4">
    <location>
        <begin position="43"/>
        <end position="63"/>
    </location>
</feature>
<dbReference type="PANTHER" id="PTHR21666:SF289">
    <property type="entry name" value="L-ALA--D-GLU ENDOPEPTIDASE"/>
    <property type="match status" value="1"/>
</dbReference>
<evidence type="ECO:0000313" key="6">
    <source>
        <dbReference type="EMBL" id="MDF1586359.1"/>
    </source>
</evidence>
<dbReference type="EMBL" id="JARGEQ010000082">
    <property type="protein sequence ID" value="MDF1586359.1"/>
    <property type="molecule type" value="Genomic_DNA"/>
</dbReference>